<feature type="compositionally biased region" description="Basic residues" evidence="1">
    <location>
        <begin position="1306"/>
        <end position="1325"/>
    </location>
</feature>
<dbReference type="EMBL" id="JBICCN010000296">
    <property type="protein sequence ID" value="KAL3080312.1"/>
    <property type="molecule type" value="Genomic_DNA"/>
</dbReference>
<feature type="compositionally biased region" description="Polar residues" evidence="1">
    <location>
        <begin position="191"/>
        <end position="201"/>
    </location>
</feature>
<comment type="caution">
    <text evidence="2">The sequence shown here is derived from an EMBL/GenBank/DDBJ whole genome shotgun (WGS) entry which is preliminary data.</text>
</comment>
<feature type="compositionally biased region" description="Polar residues" evidence="1">
    <location>
        <begin position="68"/>
        <end position="78"/>
    </location>
</feature>
<feature type="compositionally biased region" description="Low complexity" evidence="1">
    <location>
        <begin position="275"/>
        <end position="284"/>
    </location>
</feature>
<keyword evidence="3" id="KW-1185">Reference proteome</keyword>
<organism evidence="2 3">
    <name type="scientific">Heterodera schachtii</name>
    <name type="common">Sugarbeet cyst nematode worm</name>
    <name type="synonym">Tylenchus schachtii</name>
    <dbReference type="NCBI Taxonomy" id="97005"/>
    <lineage>
        <taxon>Eukaryota</taxon>
        <taxon>Metazoa</taxon>
        <taxon>Ecdysozoa</taxon>
        <taxon>Nematoda</taxon>
        <taxon>Chromadorea</taxon>
        <taxon>Rhabditida</taxon>
        <taxon>Tylenchina</taxon>
        <taxon>Tylenchomorpha</taxon>
        <taxon>Tylenchoidea</taxon>
        <taxon>Heteroderidae</taxon>
        <taxon>Heteroderinae</taxon>
        <taxon>Heterodera</taxon>
    </lineage>
</organism>
<evidence type="ECO:0000256" key="1">
    <source>
        <dbReference type="SAM" id="MobiDB-lite"/>
    </source>
</evidence>
<feature type="compositionally biased region" description="Basic and acidic residues" evidence="1">
    <location>
        <begin position="354"/>
        <end position="394"/>
    </location>
</feature>
<feature type="compositionally biased region" description="Basic and acidic residues" evidence="1">
    <location>
        <begin position="862"/>
        <end position="872"/>
    </location>
</feature>
<feature type="compositionally biased region" description="Pro residues" evidence="1">
    <location>
        <begin position="301"/>
        <end position="310"/>
    </location>
</feature>
<feature type="region of interest" description="Disordered" evidence="1">
    <location>
        <begin position="1355"/>
        <end position="1380"/>
    </location>
</feature>
<feature type="region of interest" description="Disordered" evidence="1">
    <location>
        <begin position="1"/>
        <end position="97"/>
    </location>
</feature>
<feature type="region of interest" description="Disordered" evidence="1">
    <location>
        <begin position="190"/>
        <end position="322"/>
    </location>
</feature>
<protein>
    <submittedName>
        <fullName evidence="2">Uncharacterized protein</fullName>
    </submittedName>
</protein>
<feature type="compositionally biased region" description="Basic and acidic residues" evidence="1">
    <location>
        <begin position="1086"/>
        <end position="1105"/>
    </location>
</feature>
<sequence>MSFSLHNERASPRFVSATSRHYPGSSDRLHRFPSPSSTAVAALSSSSPRFVPFSSSPRVSPAPSSASTYTPKRSVSYTSGLSLGEGGGGGERRYNSHSTWATKRTSIGGASNGIPSGGSLVSNSSSVYDPSSSVYRRSPSSSYHRNTHFNTYSSPLSSSNRLIYDSMTSRFEHGILSSVARNLPIRPSPLAVTSRSAGNSPPDSPPSKGVISLITREEGEKEKHFPENFVDRNKGNERAAATDNLSREKIGTDALSEKRSSVSPHSRDSSPKNYSKASLSKTPSKSPPPLKSASSVSDSASPPPISPVPFFPSSQISRHSSGGLFTQLEKMIKMSNFDQGKFQKHVRSAVQQNETRETEESPTKEQKERKSQAEKRRSLSEVRKSPAKKERRNASECPQNAVEKTKAHSKSLSPAPNLRRAKKKEEEAEERGSDASQKRGKRWARRARTVENLMDELQRGEGTGQMTPEGKKQLNSARNSPSREYSAKAEQQRHQLLRAVPPLLLVTRPSMGGGDEDEVPKAAENNDNINSDHDGTEAEEAEATAVLTLTGPEGEEDNTEESSYDEDEEEYSDEEYTDEEEWESDEGEWDEATVSRTLQLSGHESDFEFPFALGPSAVDKDNSNVLAPPPIFTASISYDGMSDSWGGRSYSDEGTTNSTSYTEPSADEVEVGFTLVQQCAMRGSDEEFTSSSSTSSGSYTSGTYTSSSSIDEDEEEEEEDEEVEEEEVSGDEHGSRPSSRAVSPSHRIRSVSSTSSSGESAESVCSEEEQQKPAEETELKAIVEDEEKSVGGETSPIAQKGPSPMFVQMAEESEQMLEGHATVEELEGEEMNMEELEQIEEEQSIDGSKEICREETYVRVQELRDGRTEEATRPLTGQSKPRTDFAKKAVVQPMRQEKLSVTEQKTLLAPDEQKIREEKRKEEEERKRKEEEEKKRKAGEERKRKEEEEKKRREGEIRKKKVEEEERKQKLKQDEEERKAKKKADEEERKRKLKEEEQRKKALSEDKSAQRKSTLNMREEERIKAEQAEKESARQKARATGAVEEKSKQYTTTKTEDSLAYKRSKALEPKTVDEQKKRTFQPIQKPDPKAEEAFEKQMAELREQMRQGSRKLQSEFRDVSQGLKSASDEAKLKTKEERHRTVMDKASSAFGKAEQERRRQREQQESEAERAKREKEERESKEREKREKEKKSAQVAQTAKTEPKRTVRRAAKETAPPQSEDAKKGEEGAATKAPSKIKAYWERGARRKTEELMKFKEAPTVGQTKTKEEQQTKKDERGTTENERQKEGEGEEGQQQRESKTTEKKANRRKNRRRNTRHGHQRRPFTRAPFDIDELMEWHGLDTFERMEAFFASRGAEKRPLTSPTDGTAPKAKRRGTEAQKVWISELRDIDKLYKASELRDIKLSAGA</sequence>
<feature type="compositionally biased region" description="Basic and acidic residues" evidence="1">
    <location>
        <begin position="769"/>
        <end position="783"/>
    </location>
</feature>
<feature type="compositionally biased region" description="Basic and acidic residues" evidence="1">
    <location>
        <begin position="1126"/>
        <end position="1143"/>
    </location>
</feature>
<accession>A0ABD2IQD0</accession>
<feature type="region of interest" description="Disordered" evidence="1">
    <location>
        <begin position="339"/>
        <end position="601"/>
    </location>
</feature>
<feature type="region of interest" description="Disordered" evidence="1">
    <location>
        <begin position="862"/>
        <end position="1328"/>
    </location>
</feature>
<feature type="compositionally biased region" description="Basic and acidic residues" evidence="1">
    <location>
        <begin position="1"/>
        <end position="11"/>
    </location>
</feature>
<feature type="compositionally biased region" description="Acidic residues" evidence="1">
    <location>
        <begin position="553"/>
        <end position="591"/>
    </location>
</feature>
<feature type="compositionally biased region" description="Polar residues" evidence="1">
    <location>
        <begin position="473"/>
        <end position="483"/>
    </location>
</feature>
<feature type="region of interest" description="Disordered" evidence="1">
    <location>
        <begin position="125"/>
        <end position="155"/>
    </location>
</feature>
<name>A0ABD2IQD0_HETSC</name>
<feature type="compositionally biased region" description="Basic and acidic residues" evidence="1">
    <location>
        <begin position="911"/>
        <end position="1009"/>
    </location>
</feature>
<feature type="compositionally biased region" description="Low complexity" evidence="1">
    <location>
        <begin position="742"/>
        <end position="764"/>
    </location>
</feature>
<evidence type="ECO:0000313" key="3">
    <source>
        <dbReference type="Proteomes" id="UP001620645"/>
    </source>
</evidence>
<reference evidence="2 3" key="1">
    <citation type="submission" date="2024-10" db="EMBL/GenBank/DDBJ databases">
        <authorList>
            <person name="Kim D."/>
        </authorList>
    </citation>
    <scope>NUCLEOTIDE SEQUENCE [LARGE SCALE GENOMIC DNA]</scope>
    <source>
        <strain evidence="2">Taebaek</strain>
    </source>
</reference>
<feature type="compositionally biased region" description="Polar residues" evidence="1">
    <location>
        <begin position="652"/>
        <end position="663"/>
    </location>
</feature>
<feature type="compositionally biased region" description="Low complexity" evidence="1">
    <location>
        <begin position="125"/>
        <end position="143"/>
    </location>
</feature>
<feature type="compositionally biased region" description="Basic and acidic residues" evidence="1">
    <location>
        <begin position="1043"/>
        <end position="1077"/>
    </location>
</feature>
<feature type="compositionally biased region" description="Basic and acidic residues" evidence="1">
    <location>
        <begin position="215"/>
        <end position="237"/>
    </location>
</feature>
<dbReference type="Proteomes" id="UP001620645">
    <property type="component" value="Unassembled WGS sequence"/>
</dbReference>
<feature type="compositionally biased region" description="Basic and acidic residues" evidence="1">
    <location>
        <begin position="1153"/>
        <end position="1192"/>
    </location>
</feature>
<evidence type="ECO:0000313" key="2">
    <source>
        <dbReference type="EMBL" id="KAL3080312.1"/>
    </source>
</evidence>
<feature type="compositionally biased region" description="Basic and acidic residues" evidence="1">
    <location>
        <begin position="1220"/>
        <end position="1229"/>
    </location>
</feature>
<feature type="compositionally biased region" description="Basic and acidic residues" evidence="1">
    <location>
        <begin position="1265"/>
        <end position="1305"/>
    </location>
</feature>
<feature type="compositionally biased region" description="Low complexity" evidence="1">
    <location>
        <begin position="689"/>
        <end position="709"/>
    </location>
</feature>
<proteinExistence type="predicted"/>
<feature type="compositionally biased region" description="Basic residues" evidence="1">
    <location>
        <begin position="438"/>
        <end position="447"/>
    </location>
</feature>
<feature type="region of interest" description="Disordered" evidence="1">
    <location>
        <begin position="639"/>
        <end position="803"/>
    </location>
</feature>
<feature type="compositionally biased region" description="Basic and acidic residues" evidence="1">
    <location>
        <begin position="423"/>
        <end position="437"/>
    </location>
</feature>
<feature type="compositionally biased region" description="Basic and acidic residues" evidence="1">
    <location>
        <begin position="1239"/>
        <end position="1257"/>
    </location>
</feature>
<feature type="compositionally biased region" description="Basic and acidic residues" evidence="1">
    <location>
        <begin position="245"/>
        <end position="270"/>
    </location>
</feature>
<feature type="compositionally biased region" description="Basic and acidic residues" evidence="1">
    <location>
        <begin position="1017"/>
        <end position="1034"/>
    </location>
</feature>
<gene>
    <name evidence="2" type="ORF">niasHS_012417</name>
</gene>
<feature type="compositionally biased region" description="Low complexity" evidence="1">
    <location>
        <begin position="291"/>
        <end position="300"/>
    </location>
</feature>
<feature type="compositionally biased region" description="Low complexity" evidence="1">
    <location>
        <begin position="33"/>
        <end position="67"/>
    </location>
</feature>
<feature type="compositionally biased region" description="Acidic residues" evidence="1">
    <location>
        <begin position="710"/>
        <end position="729"/>
    </location>
</feature>